<comment type="catalytic activity">
    <reaction evidence="1">
        <text>ATP + protein L-histidine = ADP + protein N-phospho-L-histidine.</text>
        <dbReference type="EC" id="2.7.13.3"/>
    </reaction>
</comment>
<evidence type="ECO:0000256" key="8">
    <source>
        <dbReference type="ARBA" id="ARBA00023012"/>
    </source>
</evidence>
<evidence type="ECO:0000313" key="13">
    <source>
        <dbReference type="Proteomes" id="UP000198420"/>
    </source>
</evidence>
<feature type="transmembrane region" description="Helical" evidence="9">
    <location>
        <begin position="12"/>
        <end position="33"/>
    </location>
</feature>
<reference evidence="13" key="1">
    <citation type="submission" date="2017-06" db="EMBL/GenBank/DDBJ databases">
        <authorList>
            <person name="Varghese N."/>
            <person name="Submissions S."/>
        </authorList>
    </citation>
    <scope>NUCLEOTIDE SEQUENCE [LARGE SCALE GENOMIC DNA]</scope>
    <source>
        <strain evidence="13">DSM 44485</strain>
    </source>
</reference>
<keyword evidence="6 12" id="KW-0418">Kinase</keyword>
<dbReference type="AlphaFoldDB" id="A0A239AQ87"/>
<evidence type="ECO:0000256" key="3">
    <source>
        <dbReference type="ARBA" id="ARBA00022553"/>
    </source>
</evidence>
<dbReference type="EMBL" id="FZNP01000009">
    <property type="protein sequence ID" value="SNR97214.1"/>
    <property type="molecule type" value="Genomic_DNA"/>
</dbReference>
<feature type="transmembrane region" description="Helical" evidence="9">
    <location>
        <begin position="109"/>
        <end position="129"/>
    </location>
</feature>
<dbReference type="PANTHER" id="PTHR24421">
    <property type="entry name" value="NITRATE/NITRITE SENSOR PROTEIN NARX-RELATED"/>
    <property type="match status" value="1"/>
</dbReference>
<evidence type="ECO:0000256" key="6">
    <source>
        <dbReference type="ARBA" id="ARBA00022777"/>
    </source>
</evidence>
<dbReference type="RefSeq" id="WP_089313955.1">
    <property type="nucleotide sequence ID" value="NZ_FZNP01000009.1"/>
</dbReference>
<dbReference type="PANTHER" id="PTHR24421:SF10">
    <property type="entry name" value="NITRATE_NITRITE SENSOR PROTEIN NARQ"/>
    <property type="match status" value="1"/>
</dbReference>
<dbReference type="InterPro" id="IPR003594">
    <property type="entry name" value="HATPase_dom"/>
</dbReference>
<proteinExistence type="predicted"/>
<dbReference type="GO" id="GO:0000155">
    <property type="term" value="F:phosphorelay sensor kinase activity"/>
    <property type="evidence" value="ECO:0007669"/>
    <property type="project" value="InterPro"/>
</dbReference>
<evidence type="ECO:0000256" key="7">
    <source>
        <dbReference type="ARBA" id="ARBA00022840"/>
    </source>
</evidence>
<evidence type="ECO:0000256" key="2">
    <source>
        <dbReference type="ARBA" id="ARBA00012438"/>
    </source>
</evidence>
<evidence type="ECO:0000256" key="9">
    <source>
        <dbReference type="SAM" id="Phobius"/>
    </source>
</evidence>
<keyword evidence="9" id="KW-0812">Transmembrane</keyword>
<dbReference type="Gene3D" id="1.20.5.1930">
    <property type="match status" value="1"/>
</dbReference>
<dbReference type="GO" id="GO:0016020">
    <property type="term" value="C:membrane"/>
    <property type="evidence" value="ECO:0007669"/>
    <property type="project" value="InterPro"/>
</dbReference>
<keyword evidence="7" id="KW-0067">ATP-binding</keyword>
<feature type="transmembrane region" description="Helical" evidence="9">
    <location>
        <begin position="39"/>
        <end position="56"/>
    </location>
</feature>
<keyword evidence="9" id="KW-0472">Membrane</keyword>
<keyword evidence="9" id="KW-1133">Transmembrane helix</keyword>
<keyword evidence="13" id="KW-1185">Reference proteome</keyword>
<evidence type="ECO:0000313" key="12">
    <source>
        <dbReference type="EMBL" id="SNR97214.1"/>
    </source>
</evidence>
<keyword evidence="8" id="KW-0902">Two-component regulatory system</keyword>
<protein>
    <recommendedName>
        <fullName evidence="2">histidine kinase</fullName>
        <ecNumber evidence="2">2.7.13.3</ecNumber>
    </recommendedName>
</protein>
<keyword evidence="4" id="KW-0808">Transferase</keyword>
<evidence type="ECO:0000259" key="11">
    <source>
        <dbReference type="Pfam" id="PF07730"/>
    </source>
</evidence>
<name>A0A239AQ87_9ACTN</name>
<evidence type="ECO:0000256" key="1">
    <source>
        <dbReference type="ARBA" id="ARBA00000085"/>
    </source>
</evidence>
<dbReference type="InterPro" id="IPR050482">
    <property type="entry name" value="Sensor_HK_TwoCompSys"/>
</dbReference>
<dbReference type="SUPFAM" id="SSF55874">
    <property type="entry name" value="ATPase domain of HSP90 chaperone/DNA topoisomerase II/histidine kinase"/>
    <property type="match status" value="1"/>
</dbReference>
<evidence type="ECO:0000256" key="5">
    <source>
        <dbReference type="ARBA" id="ARBA00022741"/>
    </source>
</evidence>
<dbReference type="GO" id="GO:0005524">
    <property type="term" value="F:ATP binding"/>
    <property type="evidence" value="ECO:0007669"/>
    <property type="project" value="UniProtKB-KW"/>
</dbReference>
<dbReference type="Gene3D" id="3.30.565.10">
    <property type="entry name" value="Histidine kinase-like ATPase, C-terminal domain"/>
    <property type="match status" value="1"/>
</dbReference>
<feature type="domain" description="Signal transduction histidine kinase subgroup 3 dimerisation and phosphoacceptor" evidence="11">
    <location>
        <begin position="175"/>
        <end position="240"/>
    </location>
</feature>
<dbReference type="InterPro" id="IPR011712">
    <property type="entry name" value="Sig_transdc_His_kin_sub3_dim/P"/>
</dbReference>
<dbReference type="CDD" id="cd16917">
    <property type="entry name" value="HATPase_UhpB-NarQ-NarX-like"/>
    <property type="match status" value="1"/>
</dbReference>
<evidence type="ECO:0000256" key="4">
    <source>
        <dbReference type="ARBA" id="ARBA00022679"/>
    </source>
</evidence>
<dbReference type="Pfam" id="PF07730">
    <property type="entry name" value="HisKA_3"/>
    <property type="match status" value="1"/>
</dbReference>
<evidence type="ECO:0000259" key="10">
    <source>
        <dbReference type="Pfam" id="PF02518"/>
    </source>
</evidence>
<dbReference type="Proteomes" id="UP000198420">
    <property type="component" value="Unassembled WGS sequence"/>
</dbReference>
<feature type="transmembrane region" description="Helical" evidence="9">
    <location>
        <begin position="135"/>
        <end position="153"/>
    </location>
</feature>
<dbReference type="InterPro" id="IPR036890">
    <property type="entry name" value="HATPase_C_sf"/>
</dbReference>
<feature type="domain" description="Histidine kinase/HSP90-like ATPase" evidence="10">
    <location>
        <begin position="288"/>
        <end position="372"/>
    </location>
</feature>
<dbReference type="EC" id="2.7.13.3" evidence="2"/>
<accession>A0A239AQ87</accession>
<dbReference type="OrthoDB" id="227596at2"/>
<organism evidence="12 13">
    <name type="scientific">Actinomadura mexicana</name>
    <dbReference type="NCBI Taxonomy" id="134959"/>
    <lineage>
        <taxon>Bacteria</taxon>
        <taxon>Bacillati</taxon>
        <taxon>Actinomycetota</taxon>
        <taxon>Actinomycetes</taxon>
        <taxon>Streptosporangiales</taxon>
        <taxon>Thermomonosporaceae</taxon>
        <taxon>Actinomadura</taxon>
    </lineage>
</organism>
<sequence>MSARSLRRVSRGTGTVLAWCGAAVYPLVVFVVFSHGRSAFQQLEILVAAGLTVLVLSLLRRQALAAHAILLLAWIFALLSLPSGGVAGLLVLVTDVSSGYIAATRPRKVSAPVVITTCLLQAAAVAAFLQADETLLVTVLLATAVTYMAGNSVRTRRAHAESMREQATAQAVAAERLRIARELHDMVAHSIGIIAIQAGAGGRVIETQPAEARNALDAIETTSRDTLSGLRRMLTALRRDDPGAAPLGPAPGLDDLGRLAEATRDAGVAVDVRTSGEPRPLPPDVDLSAYRIVQEAVTNVVRHAGTDRCRVTIGYGDGELAVEIEDDGHGGVVGTGYGLVGMRERVALLRGEFAAGPRPGGGFRVAARIPAPAAA</sequence>
<gene>
    <name evidence="12" type="ORF">SAMN06265355_109108</name>
</gene>
<dbReference type="Pfam" id="PF02518">
    <property type="entry name" value="HATPase_c"/>
    <property type="match status" value="1"/>
</dbReference>
<keyword evidence="3" id="KW-0597">Phosphoprotein</keyword>
<dbReference type="GO" id="GO:0046983">
    <property type="term" value="F:protein dimerization activity"/>
    <property type="evidence" value="ECO:0007669"/>
    <property type="project" value="InterPro"/>
</dbReference>
<keyword evidence="5" id="KW-0547">Nucleotide-binding</keyword>